<keyword evidence="2" id="KW-1185">Reference proteome</keyword>
<dbReference type="HOGENOM" id="CLU_3144047_0_0_1"/>
<accession>C4JNC0</accession>
<organism evidence="1 2">
    <name type="scientific">Uncinocarpus reesii (strain UAMH 1704)</name>
    <dbReference type="NCBI Taxonomy" id="336963"/>
    <lineage>
        <taxon>Eukaryota</taxon>
        <taxon>Fungi</taxon>
        <taxon>Dikarya</taxon>
        <taxon>Ascomycota</taxon>
        <taxon>Pezizomycotina</taxon>
        <taxon>Eurotiomycetes</taxon>
        <taxon>Eurotiomycetidae</taxon>
        <taxon>Onygenales</taxon>
        <taxon>Onygenaceae</taxon>
        <taxon>Uncinocarpus</taxon>
    </lineage>
</organism>
<proteinExistence type="predicted"/>
<dbReference type="RefSeq" id="XP_002544809.1">
    <property type="nucleotide sequence ID" value="XM_002544763.1"/>
</dbReference>
<dbReference type="VEuPathDB" id="FungiDB:UREG_04326"/>
<dbReference type="InParanoid" id="C4JNC0"/>
<dbReference type="Proteomes" id="UP000002058">
    <property type="component" value="Unassembled WGS sequence"/>
</dbReference>
<reference evidence="2" key="1">
    <citation type="journal article" date="2009" name="Genome Res.">
        <title>Comparative genomic analyses of the human fungal pathogens Coccidioides and their relatives.</title>
        <authorList>
            <person name="Sharpton T.J."/>
            <person name="Stajich J.E."/>
            <person name="Rounsley S.D."/>
            <person name="Gardner M.J."/>
            <person name="Wortman J.R."/>
            <person name="Jordar V.S."/>
            <person name="Maiti R."/>
            <person name="Kodira C.D."/>
            <person name="Neafsey D.E."/>
            <person name="Zeng Q."/>
            <person name="Hung C.-Y."/>
            <person name="McMahan C."/>
            <person name="Muszewska A."/>
            <person name="Grynberg M."/>
            <person name="Mandel M.A."/>
            <person name="Kellner E.M."/>
            <person name="Barker B.M."/>
            <person name="Galgiani J.N."/>
            <person name="Orbach M.J."/>
            <person name="Kirkland T.N."/>
            <person name="Cole G.T."/>
            <person name="Henn M.R."/>
            <person name="Birren B.W."/>
            <person name="Taylor J.W."/>
        </authorList>
    </citation>
    <scope>NUCLEOTIDE SEQUENCE [LARGE SCALE GENOMIC DNA]</scope>
    <source>
        <strain evidence="2">UAMH 1704</strain>
    </source>
</reference>
<dbReference type="KEGG" id="ure:UREG_04326"/>
<dbReference type="EMBL" id="CH476616">
    <property type="protein sequence ID" value="EEP79480.1"/>
    <property type="molecule type" value="Genomic_DNA"/>
</dbReference>
<name>C4JNC0_UNCRE</name>
<evidence type="ECO:0000313" key="2">
    <source>
        <dbReference type="Proteomes" id="UP000002058"/>
    </source>
</evidence>
<protein>
    <submittedName>
        <fullName evidence="1">Uncharacterized protein</fullName>
    </submittedName>
</protein>
<gene>
    <name evidence="1" type="ORF">UREG_04326</name>
</gene>
<evidence type="ECO:0000313" key="1">
    <source>
        <dbReference type="EMBL" id="EEP79480.1"/>
    </source>
</evidence>
<sequence length="49" mass="5549">MDYVNRADITEPRFAGELDDKAKCITLHRLGEKGLVTFSSAVLILKRAW</sequence>
<dbReference type="GeneID" id="8438311"/>
<dbReference type="AlphaFoldDB" id="C4JNC0"/>